<evidence type="ECO:0000313" key="3">
    <source>
        <dbReference type="Proteomes" id="UP001383192"/>
    </source>
</evidence>
<gene>
    <name evidence="2" type="primary">RBT1_3</name>
    <name evidence="2" type="ORF">VNI00_006275</name>
</gene>
<keyword evidence="3" id="KW-1185">Reference proteome</keyword>
<organism evidence="2 3">
    <name type="scientific">Paramarasmius palmivorus</name>
    <dbReference type="NCBI Taxonomy" id="297713"/>
    <lineage>
        <taxon>Eukaryota</taxon>
        <taxon>Fungi</taxon>
        <taxon>Dikarya</taxon>
        <taxon>Basidiomycota</taxon>
        <taxon>Agaricomycotina</taxon>
        <taxon>Agaricomycetes</taxon>
        <taxon>Agaricomycetidae</taxon>
        <taxon>Agaricales</taxon>
        <taxon>Marasmiineae</taxon>
        <taxon>Marasmiaceae</taxon>
        <taxon>Paramarasmius</taxon>
    </lineage>
</organism>
<feature type="compositionally biased region" description="Basic and acidic residues" evidence="1">
    <location>
        <begin position="677"/>
        <end position="686"/>
    </location>
</feature>
<evidence type="ECO:0000256" key="1">
    <source>
        <dbReference type="SAM" id="MobiDB-lite"/>
    </source>
</evidence>
<name>A0AAW0D989_9AGAR</name>
<feature type="region of interest" description="Disordered" evidence="1">
    <location>
        <begin position="676"/>
        <end position="774"/>
    </location>
</feature>
<feature type="compositionally biased region" description="Low complexity" evidence="1">
    <location>
        <begin position="577"/>
        <end position="590"/>
    </location>
</feature>
<dbReference type="Proteomes" id="UP001383192">
    <property type="component" value="Unassembled WGS sequence"/>
</dbReference>
<sequence>MAPPSIFSGARREFLDQELVPYEVAYQEGWGLEFLRDLNRRYFKRFKPEDRNEEPTPEALAAVDDDTADPELVEPQQEEGESLADFEERCNEFAETKRFIVETIEQMNRWMNYHCRKSQDPNSKDGEAFKGLMAKLSGVNTGPGRRRSPALVWARKNAELVDRLVRERLVKGTIAEDQLRAEIAEATFKGLPEEIQAEYIQSAENQAANSTDLTSNTPHGIWARLNSETVDGLVAEAIADKQQKIRFVKKGGDSFIAVRQEVVNQQYANLTPDEQKQWATLAEQEHNKRVEAWRQQRNAPPATDPASRQRAIERAAAFTQPILDGLREATGWHWTLIGGGPEPADAGRLNTLSVHSGTTNGPSPMNFGAAARAPYKKYVLTVFGTFLRKCFTVSECQSRALPMEAPSMSSLVSEEDGVNYHRVDDIIEASGARSAGSSKSGQSITAASKPSTTTDAGSTVPTPSISLPSTKPSASSSSKPSTASTSKPSASSTYKLSISASSKPSTSSSKPSGSTSLRPSMTDSTSSRRGLPPAMIHARKTFTAPPWPGSAAKKGNNSQSTRANRLGPSSSSEKDTTSVSNPPSPSSTAPTSPPPSRATSPSASLHSSPPVSVRGSSPEPFVASPMNSSPLPSTSMSKSSATAKASDKSASAPVKRVLTFDGVVIPRKRPVITGTEVARKRTRQEAEAAGSITEDEDVNVIEARGKSTSHNNADRSDDDDLIVVGSREKRKCLSTPSSGPSAKRRKIRASESNTTTPVVDPVPEHIPHMVSTPQGTPDYVRTVISICHDAKMDRELRDVTMNWLRLDGQADYKGKRLLATHRPSVITHWINCGRPVSCKDDIKDLPKYAEDFENWYKACAPGWRRDCGIGIRLTQESGQDWSELERFGPNGIVSFVVGLAWWKKAVERLPCTTHRERQHKLLQHGLYEGARDEVAYTFKCLREASR</sequence>
<evidence type="ECO:0000313" key="2">
    <source>
        <dbReference type="EMBL" id="KAK7047947.1"/>
    </source>
</evidence>
<feature type="compositionally biased region" description="Low complexity" evidence="1">
    <location>
        <begin position="597"/>
        <end position="652"/>
    </location>
</feature>
<accession>A0AAW0D989</accession>
<feature type="compositionally biased region" description="Polar residues" evidence="1">
    <location>
        <begin position="444"/>
        <end position="467"/>
    </location>
</feature>
<dbReference type="AlphaFoldDB" id="A0AAW0D989"/>
<proteinExistence type="predicted"/>
<feature type="compositionally biased region" description="Low complexity" evidence="1">
    <location>
        <begin position="431"/>
        <end position="443"/>
    </location>
</feature>
<comment type="caution">
    <text evidence="2">The sequence shown here is derived from an EMBL/GenBank/DDBJ whole genome shotgun (WGS) entry which is preliminary data.</text>
</comment>
<feature type="compositionally biased region" description="Acidic residues" evidence="1">
    <location>
        <begin position="63"/>
        <end position="84"/>
    </location>
</feature>
<feature type="compositionally biased region" description="Low complexity" evidence="1">
    <location>
        <begin position="468"/>
        <end position="520"/>
    </location>
</feature>
<dbReference type="EMBL" id="JAYKXP010000018">
    <property type="protein sequence ID" value="KAK7047947.1"/>
    <property type="molecule type" value="Genomic_DNA"/>
</dbReference>
<reference evidence="2 3" key="1">
    <citation type="submission" date="2024-01" db="EMBL/GenBank/DDBJ databases">
        <title>A draft genome for a cacao thread blight-causing isolate of Paramarasmius palmivorus.</title>
        <authorList>
            <person name="Baruah I.K."/>
            <person name="Bukari Y."/>
            <person name="Amoako-Attah I."/>
            <person name="Meinhardt L.W."/>
            <person name="Bailey B.A."/>
            <person name="Cohen S.P."/>
        </authorList>
    </citation>
    <scope>NUCLEOTIDE SEQUENCE [LARGE SCALE GENOMIC DNA]</scope>
    <source>
        <strain evidence="2 3">GH-12</strain>
    </source>
</reference>
<feature type="region of interest" description="Disordered" evidence="1">
    <location>
        <begin position="431"/>
        <end position="652"/>
    </location>
</feature>
<protein>
    <submittedName>
        <fullName evidence="2">SERTA domain-containing protein 3</fullName>
    </submittedName>
</protein>
<feature type="region of interest" description="Disordered" evidence="1">
    <location>
        <begin position="49"/>
        <end position="84"/>
    </location>
</feature>